<gene>
    <name evidence="8" type="ordered locus">KNP414_04859</name>
</gene>
<feature type="transmembrane region" description="Helical" evidence="6">
    <location>
        <begin position="20"/>
        <end position="42"/>
    </location>
</feature>
<sequence>MNRWTGRMPFPLSLQTKLFATFFLLLVFVLGCFLVYVQLLVIQPLKERTVQDTLLTASKVTGGLDNYIAMQNQLSQRLLSNRDVFAFLYESSVQKEDYTMDALQKKRVLSGLMFQAIGPSLNIHDMVIYNVKGDRLASYVGYSDMPTLEPVLGSGTLRSRLESSDYILYAPADQPVSFIRSIVDVNGTAYGYLSIQLDRGDIRALADAGSIGSVYVVDSSGTLVTASPGTDLTLLDGSGINPSQSSGIYQDAKGNYVAYHHSLHTDWTVFVVQPGEAVLGSVNSVRNIAILFLVCLTLFSFLYIYLTSKSLVLPIRRIRSQIVRLTYSNLNLKQDSRLHNNDLLLLSEAFQELLERLQDSIEREKLAVHKEAMARHSALQAQIAPHFIHNVLYLISIAAQEDKKETVGEMCKSLSESLRYVVSSPYEHVTLKEEMEHTRHYLTLIGHQYEEDLTWSFDIEPAAESILLPRLVIQPFVENCIQHAFNRTDPPWHIGIKARLYNGLWAVEISDNGSGFEETSLREILRKTGDRSQGGTEQETIPAGIGSMGIVNTVGRLQLMYRNRLFFNLYNHAGGRGATIQLIASLTRDFY</sequence>
<dbReference type="InterPro" id="IPR050640">
    <property type="entry name" value="Bact_2-comp_sensor_kinase"/>
</dbReference>
<dbReference type="Proteomes" id="UP000006620">
    <property type="component" value="Chromosome"/>
</dbReference>
<dbReference type="PANTHER" id="PTHR34220:SF7">
    <property type="entry name" value="SENSOR HISTIDINE KINASE YPDA"/>
    <property type="match status" value="1"/>
</dbReference>
<evidence type="ECO:0000256" key="3">
    <source>
        <dbReference type="ARBA" id="ARBA00022553"/>
    </source>
</evidence>
<dbReference type="HOGENOM" id="CLU_020473_6_1_9"/>
<keyword evidence="6" id="KW-0812">Transmembrane</keyword>
<dbReference type="GO" id="GO:0000155">
    <property type="term" value="F:phosphorelay sensor kinase activity"/>
    <property type="evidence" value="ECO:0007669"/>
    <property type="project" value="InterPro"/>
</dbReference>
<dbReference type="RefSeq" id="WP_013918538.1">
    <property type="nucleotide sequence ID" value="NC_015690.1"/>
</dbReference>
<evidence type="ECO:0000256" key="2">
    <source>
        <dbReference type="ARBA" id="ARBA00022475"/>
    </source>
</evidence>
<protein>
    <submittedName>
        <fullName evidence="8">Putative sensor with HAMP domain</fullName>
    </submittedName>
</protein>
<reference evidence="9" key="1">
    <citation type="submission" date="2011-06" db="EMBL/GenBank/DDBJ databases">
        <title>Complete genome sequence of Paenibacillus mucilaginosus KNP414.</title>
        <authorList>
            <person name="Wang J."/>
            <person name="Hu S."/>
            <person name="Hu X."/>
            <person name="Zhang B."/>
            <person name="Dong D."/>
            <person name="Zhang S."/>
            <person name="Zhao K."/>
            <person name="Wu D."/>
        </authorList>
    </citation>
    <scope>NUCLEOTIDE SEQUENCE [LARGE SCALE GENOMIC DNA]</scope>
    <source>
        <strain evidence="9">KNP414</strain>
    </source>
</reference>
<dbReference type="Gene3D" id="6.10.340.10">
    <property type="match status" value="1"/>
</dbReference>
<feature type="transmembrane region" description="Helical" evidence="6">
    <location>
        <begin position="288"/>
        <end position="306"/>
    </location>
</feature>
<evidence type="ECO:0000256" key="5">
    <source>
        <dbReference type="ARBA" id="ARBA00023136"/>
    </source>
</evidence>
<evidence type="ECO:0000259" key="7">
    <source>
        <dbReference type="PROSITE" id="PS50885"/>
    </source>
</evidence>
<comment type="subcellular location">
    <subcellularLocation>
        <location evidence="1">Cell membrane</location>
        <topology evidence="1">Multi-pass membrane protein</topology>
    </subcellularLocation>
</comment>
<dbReference type="InterPro" id="IPR036890">
    <property type="entry name" value="HATPase_C_sf"/>
</dbReference>
<reference evidence="8 9" key="2">
    <citation type="journal article" date="2013" name="Genome Announc.">
        <title>Genome Sequence of Growth-Improving Paenibacillus mucilaginosus Strain KNP414.</title>
        <authorList>
            <person name="Lu J.J."/>
            <person name="Wang J.F."/>
            <person name="Hu X.F."/>
        </authorList>
    </citation>
    <scope>NUCLEOTIDE SEQUENCE [LARGE SCALE GENOMIC DNA]</scope>
    <source>
        <strain evidence="8 9">KNP414</strain>
    </source>
</reference>
<organism evidence="8 9">
    <name type="scientific">Paenibacillus mucilaginosus (strain KNP414)</name>
    <dbReference type="NCBI Taxonomy" id="1036673"/>
    <lineage>
        <taxon>Bacteria</taxon>
        <taxon>Bacillati</taxon>
        <taxon>Bacillota</taxon>
        <taxon>Bacilli</taxon>
        <taxon>Bacillales</taxon>
        <taxon>Paenibacillaceae</taxon>
        <taxon>Paenibacillus</taxon>
    </lineage>
</organism>
<keyword evidence="2" id="KW-1003">Cell membrane</keyword>
<dbReference type="PROSITE" id="PS51257">
    <property type="entry name" value="PROKAR_LIPOPROTEIN"/>
    <property type="match status" value="1"/>
</dbReference>
<keyword evidence="6" id="KW-1133">Transmembrane helix</keyword>
<dbReference type="PROSITE" id="PS50885">
    <property type="entry name" value="HAMP"/>
    <property type="match status" value="1"/>
</dbReference>
<proteinExistence type="predicted"/>
<keyword evidence="4" id="KW-0808">Transferase</keyword>
<keyword evidence="5 6" id="KW-0472">Membrane</keyword>
<evidence type="ECO:0000313" key="8">
    <source>
        <dbReference type="EMBL" id="AEI43385.1"/>
    </source>
</evidence>
<dbReference type="EMBL" id="CP002869">
    <property type="protein sequence ID" value="AEI43385.1"/>
    <property type="molecule type" value="Genomic_DNA"/>
</dbReference>
<evidence type="ECO:0000256" key="6">
    <source>
        <dbReference type="SAM" id="Phobius"/>
    </source>
</evidence>
<dbReference type="InterPro" id="IPR010559">
    <property type="entry name" value="Sig_transdc_His_kin_internal"/>
</dbReference>
<dbReference type="InterPro" id="IPR003660">
    <property type="entry name" value="HAMP_dom"/>
</dbReference>
<dbReference type="Pfam" id="PF06580">
    <property type="entry name" value="His_kinase"/>
    <property type="match status" value="1"/>
</dbReference>
<dbReference type="PATRIC" id="fig|1036673.3.peg.4474"/>
<feature type="domain" description="HAMP" evidence="7">
    <location>
        <begin position="309"/>
        <end position="362"/>
    </location>
</feature>
<accession>F8FJQ4</accession>
<dbReference type="KEGG" id="pms:KNP414_04859"/>
<dbReference type="Gene3D" id="3.30.565.10">
    <property type="entry name" value="Histidine kinase-like ATPase, C-terminal domain"/>
    <property type="match status" value="1"/>
</dbReference>
<evidence type="ECO:0000313" key="9">
    <source>
        <dbReference type="Proteomes" id="UP000006620"/>
    </source>
</evidence>
<dbReference type="SUPFAM" id="SSF55874">
    <property type="entry name" value="ATPase domain of HSP90 chaperone/DNA topoisomerase II/histidine kinase"/>
    <property type="match status" value="1"/>
</dbReference>
<dbReference type="PANTHER" id="PTHR34220">
    <property type="entry name" value="SENSOR HISTIDINE KINASE YPDA"/>
    <property type="match status" value="1"/>
</dbReference>
<dbReference type="CDD" id="cd18774">
    <property type="entry name" value="PDC2_HK_sensor"/>
    <property type="match status" value="1"/>
</dbReference>
<keyword evidence="3" id="KW-0597">Phosphoprotein</keyword>
<dbReference type="AlphaFoldDB" id="F8FJQ4"/>
<evidence type="ECO:0000256" key="4">
    <source>
        <dbReference type="ARBA" id="ARBA00022679"/>
    </source>
</evidence>
<name>F8FJQ4_PAEMK</name>
<evidence type="ECO:0000256" key="1">
    <source>
        <dbReference type="ARBA" id="ARBA00004651"/>
    </source>
</evidence>
<dbReference type="GO" id="GO:0005886">
    <property type="term" value="C:plasma membrane"/>
    <property type="evidence" value="ECO:0007669"/>
    <property type="project" value="UniProtKB-SubCell"/>
</dbReference>